<protein>
    <submittedName>
        <fullName evidence="1">Uncharacterized protein</fullName>
    </submittedName>
</protein>
<accession>A0A934VMJ7</accession>
<evidence type="ECO:0000313" key="2">
    <source>
        <dbReference type="Proteomes" id="UP000604083"/>
    </source>
</evidence>
<dbReference type="EMBL" id="JAENIO010000019">
    <property type="protein sequence ID" value="MBK1834166.1"/>
    <property type="molecule type" value="Genomic_DNA"/>
</dbReference>
<gene>
    <name evidence="1" type="ORF">JIN78_08840</name>
</gene>
<dbReference type="AlphaFoldDB" id="A0A934VMJ7"/>
<comment type="caution">
    <text evidence="1">The sequence shown here is derived from an EMBL/GenBank/DDBJ whole genome shotgun (WGS) entry which is preliminary data.</text>
</comment>
<organism evidence="1 2">
    <name type="scientific">Roseibacillus ishigakijimensis</name>
    <dbReference type="NCBI Taxonomy" id="454146"/>
    <lineage>
        <taxon>Bacteria</taxon>
        <taxon>Pseudomonadati</taxon>
        <taxon>Verrucomicrobiota</taxon>
        <taxon>Verrucomicrobiia</taxon>
        <taxon>Verrucomicrobiales</taxon>
        <taxon>Verrucomicrobiaceae</taxon>
        <taxon>Roseibacillus</taxon>
    </lineage>
</organism>
<keyword evidence="2" id="KW-1185">Reference proteome</keyword>
<dbReference type="Proteomes" id="UP000604083">
    <property type="component" value="Unassembled WGS sequence"/>
</dbReference>
<sequence>MKNVMYASGWFFSILFGALFLKEMKEKDGPALELESKNRINSTESRSPKGREQKAFVGSKEYFGVSGEEGAIISQTVINEIQKKGPHSSIDYYLSLPYGEKRMMGLTYALVALAKENMKEAINIYESLGSMDRHSMMLKNMFIPSDAQDLERVISGLKYLPSNVKREDVISEIINKSMQFGSSEILLMLDSDHFSLEDKKVVKICYVRSLIVEDPINAVFHVNLLEPGLVNLVSQDLIRNWPAGDLKAAADWITGGPGLSAESEKRALLTLVSRANSENIDEVKSIVANLPPGSSYDEVYGTLVSILYDKDPSMADDWIEQIPNGVGRDKAVVEYFRRTVFADPEKALDDVFARYRKGGVASDVMISSLSEATNVSPESVIEWVSNAGNLEDSVRQDYLGVVNTQWALASYDSYLKKVIDDPNFSGTEDAIDVAIEIFSEDFPSAAANWIVTLHDKN</sequence>
<dbReference type="RefSeq" id="WP_200391602.1">
    <property type="nucleotide sequence ID" value="NZ_JAENIO010000019.1"/>
</dbReference>
<evidence type="ECO:0000313" key="1">
    <source>
        <dbReference type="EMBL" id="MBK1834166.1"/>
    </source>
</evidence>
<name>A0A934VMJ7_9BACT</name>
<proteinExistence type="predicted"/>
<reference evidence="1" key="1">
    <citation type="submission" date="2021-01" db="EMBL/GenBank/DDBJ databases">
        <title>Modified the classification status of verrucomicrobia.</title>
        <authorList>
            <person name="Feng X."/>
        </authorList>
    </citation>
    <scope>NUCLEOTIDE SEQUENCE</scope>
    <source>
        <strain evidence="1">KCTC 12986</strain>
    </source>
</reference>